<dbReference type="OrthoDB" id="10264196at2759"/>
<dbReference type="InterPro" id="IPR011078">
    <property type="entry name" value="PyrdxlP_homeostasis"/>
</dbReference>
<dbReference type="PANTHER" id="PTHR10146:SF14">
    <property type="entry name" value="PYRIDOXAL PHOSPHATE HOMEOSTASIS PROTEIN"/>
    <property type="match status" value="1"/>
</dbReference>
<dbReference type="PIRSF" id="PIRSF004848">
    <property type="entry name" value="YBL036c_PLPDEIII"/>
    <property type="match status" value="1"/>
</dbReference>
<dbReference type="FunCoup" id="A0A7R8YV13">
    <property type="interactions" value="857"/>
</dbReference>
<comment type="similarity">
    <text evidence="2 4">Belongs to the pyridoxal phosphate-binding protein YggS/PROSC family.</text>
</comment>
<gene>
    <name evidence="6" type="ORF">HERILL_LOCUS8171</name>
</gene>
<dbReference type="GO" id="GO:0030170">
    <property type="term" value="F:pyridoxal phosphate binding"/>
    <property type="evidence" value="ECO:0007669"/>
    <property type="project" value="UniProtKB-UniRule"/>
</dbReference>
<dbReference type="InterPro" id="IPR001608">
    <property type="entry name" value="Ala_racemase_N"/>
</dbReference>
<dbReference type="AlphaFoldDB" id="A0A7R8YV13"/>
<dbReference type="SUPFAM" id="SSF51419">
    <property type="entry name" value="PLP-binding barrel"/>
    <property type="match status" value="1"/>
</dbReference>
<proteinExistence type="inferred from homology"/>
<dbReference type="PROSITE" id="PS01211">
    <property type="entry name" value="UPF0001"/>
    <property type="match status" value="1"/>
</dbReference>
<dbReference type="Pfam" id="PF01168">
    <property type="entry name" value="Ala_racemase_N"/>
    <property type="match status" value="1"/>
</dbReference>
<dbReference type="Gene3D" id="3.20.20.10">
    <property type="entry name" value="Alanine racemase"/>
    <property type="match status" value="1"/>
</dbReference>
<dbReference type="InParanoid" id="A0A7R8YV13"/>
<dbReference type="NCBIfam" id="TIGR00044">
    <property type="entry name" value="YggS family pyridoxal phosphate-dependent enzyme"/>
    <property type="match status" value="1"/>
</dbReference>
<name>A0A7R8YV13_HERIL</name>
<keyword evidence="7" id="KW-1185">Reference proteome</keyword>
<evidence type="ECO:0000259" key="5">
    <source>
        <dbReference type="Pfam" id="PF01168"/>
    </source>
</evidence>
<evidence type="ECO:0000313" key="7">
    <source>
        <dbReference type="Proteomes" id="UP000594454"/>
    </source>
</evidence>
<comment type="function">
    <text evidence="2">Pyridoxal 5'-phosphate (PLP)-binding protein, which may be involved in intracellular homeostatic regulation of pyridoxal 5'-phosphate (PLP), the active form of vitamin B6.</text>
</comment>
<dbReference type="PANTHER" id="PTHR10146">
    <property type="entry name" value="PROLINE SYNTHETASE CO-TRANSCRIBED BACTERIAL HOMOLOG PROTEIN"/>
    <property type="match status" value="1"/>
</dbReference>
<evidence type="ECO:0000256" key="4">
    <source>
        <dbReference type="RuleBase" id="RU004514"/>
    </source>
</evidence>
<protein>
    <recommendedName>
        <fullName evidence="2">Pyridoxal phosphate homeostasis protein</fullName>
        <shortName evidence="2">PLP homeostasis protein</shortName>
    </recommendedName>
</protein>
<dbReference type="Proteomes" id="UP000594454">
    <property type="component" value="Chromosome 3"/>
</dbReference>
<dbReference type="InterPro" id="IPR029066">
    <property type="entry name" value="PLP-binding_barrel"/>
</dbReference>
<organism evidence="6 7">
    <name type="scientific">Hermetia illucens</name>
    <name type="common">Black soldier fly</name>
    <dbReference type="NCBI Taxonomy" id="343691"/>
    <lineage>
        <taxon>Eukaryota</taxon>
        <taxon>Metazoa</taxon>
        <taxon>Ecdysozoa</taxon>
        <taxon>Arthropoda</taxon>
        <taxon>Hexapoda</taxon>
        <taxon>Insecta</taxon>
        <taxon>Pterygota</taxon>
        <taxon>Neoptera</taxon>
        <taxon>Endopterygota</taxon>
        <taxon>Diptera</taxon>
        <taxon>Brachycera</taxon>
        <taxon>Stratiomyomorpha</taxon>
        <taxon>Stratiomyidae</taxon>
        <taxon>Hermetiinae</taxon>
        <taxon>Hermetia</taxon>
    </lineage>
</organism>
<evidence type="ECO:0000256" key="2">
    <source>
        <dbReference type="HAMAP-Rule" id="MF_03225"/>
    </source>
</evidence>
<sequence length="251" mass="27848">MASADIKTALEATLRRIEIAFARRPSDVTTAKPRLVAVSKTKPAEDVVEAYEAGQRHFGENYVQELVEKASHPAILEKCKDIKWHFIGHLQTNKIQKVIKVPGLEMIETVDSEKLANSLNKAWDQLETDNKKPLQILIQVNTSGEEAKSGVKPDETLSLYRHIVDNLPNLHVKGVMTIGKFDHDYATGPNEDFVTLMQCHTDICKANNLTASDVLVSMGMSADFEEAIIMGSSIVRVGSSIFGTRQRKSEC</sequence>
<evidence type="ECO:0000256" key="1">
    <source>
        <dbReference type="ARBA" id="ARBA00022898"/>
    </source>
</evidence>
<reference evidence="6 7" key="1">
    <citation type="submission" date="2020-11" db="EMBL/GenBank/DDBJ databases">
        <authorList>
            <person name="Wallbank WR R."/>
            <person name="Pardo Diaz C."/>
            <person name="Kozak K."/>
            <person name="Martin S."/>
            <person name="Jiggins C."/>
            <person name="Moest M."/>
            <person name="Warren A I."/>
            <person name="Generalovic N T."/>
            <person name="Byers J.R.P. K."/>
            <person name="Montejo-Kovacevich G."/>
            <person name="Yen C E."/>
        </authorList>
    </citation>
    <scope>NUCLEOTIDE SEQUENCE [LARGE SCALE GENOMIC DNA]</scope>
</reference>
<feature type="domain" description="Alanine racemase N-terminal" evidence="5">
    <location>
        <begin position="31"/>
        <end position="245"/>
    </location>
</feature>
<evidence type="ECO:0000256" key="3">
    <source>
        <dbReference type="PIRSR" id="PIRSR004848-1"/>
    </source>
</evidence>
<accession>A0A7R8YV13</accession>
<evidence type="ECO:0000313" key="6">
    <source>
        <dbReference type="EMBL" id="CAD7085321.1"/>
    </source>
</evidence>
<keyword evidence="1 2" id="KW-0663">Pyridoxal phosphate</keyword>
<dbReference type="CDD" id="cd06822">
    <property type="entry name" value="PLPDE_III_YBL036c_euk"/>
    <property type="match status" value="1"/>
</dbReference>
<comment type="cofactor">
    <cofactor evidence="3">
        <name>pyridoxal 5'-phosphate</name>
        <dbReference type="ChEBI" id="CHEBI:597326"/>
    </cofactor>
</comment>
<dbReference type="EMBL" id="LR899011">
    <property type="protein sequence ID" value="CAD7085321.1"/>
    <property type="molecule type" value="Genomic_DNA"/>
</dbReference>
<dbReference type="FunFam" id="3.20.20.10:FF:000007">
    <property type="entry name" value="Pyridoxal phosphate homeostasis protein"/>
    <property type="match status" value="1"/>
</dbReference>
<feature type="modified residue" description="N6-(pyridoxal phosphate)lysine" evidence="2 3">
    <location>
        <position position="40"/>
    </location>
</feature>
<dbReference type="HAMAP" id="MF_02087">
    <property type="entry name" value="PLP_homeostasis"/>
    <property type="match status" value="1"/>
</dbReference>